<dbReference type="EMBL" id="AECZ01000006">
    <property type="protein sequence ID" value="EFL51956.1"/>
    <property type="molecule type" value="Genomic_DNA"/>
</dbReference>
<keyword evidence="2" id="KW-0560">Oxidoreductase</keyword>
<dbReference type="eggNOG" id="COG0596">
    <property type="taxonomic scope" value="Bacteria"/>
</dbReference>
<dbReference type="SUPFAM" id="SSF54909">
    <property type="entry name" value="Dimeric alpha+beta barrel"/>
    <property type="match status" value="1"/>
</dbReference>
<sequence length="103" mass="11247">MLAREWKCLCPPVHRDGFLAHLVATGVAETSATPGYRGHQILTREVDGMVEVTFVSYWESLAAIKAFAGADIGRAVLYPGDDAYAIVPETVVRHYEVVEATLV</sequence>
<evidence type="ECO:0000259" key="1">
    <source>
        <dbReference type="Pfam" id="PF03992"/>
    </source>
</evidence>
<dbReference type="AlphaFoldDB" id="E1JU26"/>
<evidence type="ECO:0000313" key="3">
    <source>
        <dbReference type="Proteomes" id="UP000006250"/>
    </source>
</evidence>
<dbReference type="InterPro" id="IPR011008">
    <property type="entry name" value="Dimeric_a/b-barrel"/>
</dbReference>
<dbReference type="InterPro" id="IPR007138">
    <property type="entry name" value="ABM_dom"/>
</dbReference>
<accession>E1JU26</accession>
<name>E1JU26_SOLFR</name>
<organism evidence="2 3">
    <name type="scientific">Solidesulfovibrio fructosivorans JJ]</name>
    <dbReference type="NCBI Taxonomy" id="596151"/>
    <lineage>
        <taxon>Bacteria</taxon>
        <taxon>Pseudomonadati</taxon>
        <taxon>Thermodesulfobacteriota</taxon>
        <taxon>Desulfovibrionia</taxon>
        <taxon>Desulfovibrionales</taxon>
        <taxon>Desulfovibrionaceae</taxon>
        <taxon>Solidesulfovibrio</taxon>
    </lineage>
</organism>
<gene>
    <name evidence="2" type="ORF">DesfrDRAFT_1125</name>
</gene>
<dbReference type="Proteomes" id="UP000006250">
    <property type="component" value="Unassembled WGS sequence"/>
</dbReference>
<proteinExistence type="predicted"/>
<dbReference type="OrthoDB" id="9797060at2"/>
<evidence type="ECO:0000313" key="2">
    <source>
        <dbReference type="EMBL" id="EFL51956.1"/>
    </source>
</evidence>
<feature type="domain" description="ABM" evidence="1">
    <location>
        <begin position="14"/>
        <end position="70"/>
    </location>
</feature>
<keyword evidence="2" id="KW-0503">Monooxygenase</keyword>
<comment type="caution">
    <text evidence="2">The sequence shown here is derived from an EMBL/GenBank/DDBJ whole genome shotgun (WGS) entry which is preliminary data.</text>
</comment>
<dbReference type="STRING" id="596151.DesfrDRAFT_1125"/>
<reference evidence="2 3" key="1">
    <citation type="submission" date="2010-08" db="EMBL/GenBank/DDBJ databases">
        <title>The draft genome of Desulfovibrio fructosovorans JJ.</title>
        <authorList>
            <consortium name="US DOE Joint Genome Institute (JGI-PGF)"/>
            <person name="Lucas S."/>
            <person name="Copeland A."/>
            <person name="Lapidus A."/>
            <person name="Cheng J.-F."/>
            <person name="Bruce D."/>
            <person name="Goodwin L."/>
            <person name="Pitluck S."/>
            <person name="Land M.L."/>
            <person name="Hauser L."/>
            <person name="Chang Y.-J."/>
            <person name="Jeffries C."/>
            <person name="Wall J.D."/>
            <person name="Stahl D.A."/>
            <person name="Arkin A.P."/>
            <person name="Dehal P."/>
            <person name="Stolyar S.M."/>
            <person name="Hazen T.C."/>
            <person name="Woyke T.J."/>
        </authorList>
    </citation>
    <scope>NUCLEOTIDE SEQUENCE [LARGE SCALE GENOMIC DNA]</scope>
    <source>
        <strain evidence="2 3">JJ</strain>
    </source>
</reference>
<protein>
    <submittedName>
        <fullName evidence="2">Antibiotic biosynthesis monooxygenase</fullName>
    </submittedName>
</protein>
<dbReference type="GO" id="GO:0004497">
    <property type="term" value="F:monooxygenase activity"/>
    <property type="evidence" value="ECO:0007669"/>
    <property type="project" value="UniProtKB-KW"/>
</dbReference>
<dbReference type="RefSeq" id="WP_005991920.1">
    <property type="nucleotide sequence ID" value="NZ_AECZ01000006.1"/>
</dbReference>
<keyword evidence="3" id="KW-1185">Reference proteome</keyword>
<dbReference type="Pfam" id="PF03992">
    <property type="entry name" value="ABM"/>
    <property type="match status" value="1"/>
</dbReference>